<dbReference type="KEGG" id="rhg:EXZ61_20150"/>
<dbReference type="InterPro" id="IPR012318">
    <property type="entry name" value="HTH_CRP"/>
</dbReference>
<dbReference type="SMART" id="SM00419">
    <property type="entry name" value="HTH_CRP"/>
    <property type="match status" value="1"/>
</dbReference>
<dbReference type="InterPro" id="IPR018335">
    <property type="entry name" value="Tscrpt_reg_HTH_Crp-type_CS"/>
</dbReference>
<evidence type="ECO:0000313" key="3">
    <source>
        <dbReference type="Proteomes" id="UP000317365"/>
    </source>
</evidence>
<protein>
    <recommendedName>
        <fullName evidence="1">HTH crp-type domain-containing protein</fullName>
    </recommendedName>
</protein>
<dbReference type="PROSITE" id="PS00042">
    <property type="entry name" value="HTH_CRP_1"/>
    <property type="match status" value="1"/>
</dbReference>
<sequence length="97" mass="10880">MLSAEGRVAYFLRFWVQALTERNLRSDQLALPLTRADIGSYLGLTLETVSRALGQLSRCGVIRFEQQGRRNIAIPSVEGLIAFIEHDYNPNTTATLQ</sequence>
<gene>
    <name evidence="2" type="ORF">EXZ61_20150</name>
</gene>
<organism evidence="2 3">
    <name type="scientific">Rhodoferax aquaticus</name>
    <dbReference type="NCBI Taxonomy" id="2527691"/>
    <lineage>
        <taxon>Bacteria</taxon>
        <taxon>Pseudomonadati</taxon>
        <taxon>Pseudomonadota</taxon>
        <taxon>Betaproteobacteria</taxon>
        <taxon>Burkholderiales</taxon>
        <taxon>Comamonadaceae</taxon>
        <taxon>Rhodoferax</taxon>
    </lineage>
</organism>
<evidence type="ECO:0000259" key="1">
    <source>
        <dbReference type="PROSITE" id="PS51063"/>
    </source>
</evidence>
<dbReference type="Pfam" id="PF13545">
    <property type="entry name" value="HTH_Crp_2"/>
    <property type="match status" value="1"/>
</dbReference>
<reference evidence="3" key="1">
    <citation type="submission" date="2019-02" db="EMBL/GenBank/DDBJ databases">
        <title>Complete genome sequence of Rhodoferax sp. Gr-4.</title>
        <authorList>
            <person name="Jin L."/>
        </authorList>
    </citation>
    <scope>NUCLEOTIDE SEQUENCE [LARGE SCALE GENOMIC DNA]</scope>
    <source>
        <strain evidence="3">Gr-4</strain>
    </source>
</reference>
<evidence type="ECO:0000313" key="2">
    <source>
        <dbReference type="EMBL" id="QDL56281.1"/>
    </source>
</evidence>
<proteinExistence type="predicted"/>
<dbReference type="GO" id="GO:0003700">
    <property type="term" value="F:DNA-binding transcription factor activity"/>
    <property type="evidence" value="ECO:0007669"/>
    <property type="project" value="InterPro"/>
</dbReference>
<dbReference type="AlphaFoldDB" id="A0A515EUE9"/>
<dbReference type="Gene3D" id="1.10.10.10">
    <property type="entry name" value="Winged helix-like DNA-binding domain superfamily/Winged helix DNA-binding domain"/>
    <property type="match status" value="1"/>
</dbReference>
<dbReference type="PROSITE" id="PS51063">
    <property type="entry name" value="HTH_CRP_2"/>
    <property type="match status" value="1"/>
</dbReference>
<dbReference type="CDD" id="cd00092">
    <property type="entry name" value="HTH_CRP"/>
    <property type="match status" value="1"/>
</dbReference>
<name>A0A515EUE9_9BURK</name>
<accession>A0A515EUE9</accession>
<feature type="domain" description="HTH crp-type" evidence="1">
    <location>
        <begin position="2"/>
        <end position="78"/>
    </location>
</feature>
<dbReference type="InterPro" id="IPR036390">
    <property type="entry name" value="WH_DNA-bd_sf"/>
</dbReference>
<reference evidence="3" key="2">
    <citation type="journal article" date="2020" name="Int. J. Syst. Evol. Microbiol.">
        <title>Genomic insights into a novel species Rhodoferax aquaticus sp. nov., isolated from freshwater.</title>
        <authorList>
            <person name="Li T."/>
            <person name="Zhuo Y."/>
            <person name="Jin C.Z."/>
            <person name="Wu X."/>
            <person name="Ko S.R."/>
            <person name="Jin F.J."/>
            <person name="Ahn C.Y."/>
            <person name="Oh H.M."/>
            <person name="Lee H.G."/>
            <person name="Jin L."/>
        </authorList>
    </citation>
    <scope>NUCLEOTIDE SEQUENCE [LARGE SCALE GENOMIC DNA]</scope>
    <source>
        <strain evidence="3">Gr-4</strain>
    </source>
</reference>
<dbReference type="Proteomes" id="UP000317365">
    <property type="component" value="Chromosome"/>
</dbReference>
<dbReference type="InterPro" id="IPR036388">
    <property type="entry name" value="WH-like_DNA-bd_sf"/>
</dbReference>
<dbReference type="EMBL" id="CP036282">
    <property type="protein sequence ID" value="QDL56281.1"/>
    <property type="molecule type" value="Genomic_DNA"/>
</dbReference>
<dbReference type="GO" id="GO:0003677">
    <property type="term" value="F:DNA binding"/>
    <property type="evidence" value="ECO:0007669"/>
    <property type="project" value="InterPro"/>
</dbReference>
<keyword evidence="3" id="KW-1185">Reference proteome</keyword>
<dbReference type="SUPFAM" id="SSF46785">
    <property type="entry name" value="Winged helix' DNA-binding domain"/>
    <property type="match status" value="1"/>
</dbReference>
<dbReference type="PRINTS" id="PR00034">
    <property type="entry name" value="HTHCRP"/>
</dbReference>